<dbReference type="EMBL" id="SNRW01037328">
    <property type="protein sequence ID" value="KAA6353851.1"/>
    <property type="molecule type" value="Genomic_DNA"/>
</dbReference>
<evidence type="ECO:0000313" key="1">
    <source>
        <dbReference type="EMBL" id="KAA6353851.1"/>
    </source>
</evidence>
<accession>A0A5J4T805</accession>
<proteinExistence type="predicted"/>
<dbReference type="Proteomes" id="UP000324800">
    <property type="component" value="Unassembled WGS sequence"/>
</dbReference>
<evidence type="ECO:0000313" key="2">
    <source>
        <dbReference type="Proteomes" id="UP000324800"/>
    </source>
</evidence>
<dbReference type="AlphaFoldDB" id="A0A5J4T805"/>
<gene>
    <name evidence="1" type="ORF">EZS28_050622</name>
</gene>
<reference evidence="1 2" key="1">
    <citation type="submission" date="2019-03" db="EMBL/GenBank/DDBJ databases">
        <title>Single cell metagenomics reveals metabolic interactions within the superorganism composed of flagellate Streblomastix strix and complex community of Bacteroidetes bacteria on its surface.</title>
        <authorList>
            <person name="Treitli S.C."/>
            <person name="Kolisko M."/>
            <person name="Husnik F."/>
            <person name="Keeling P."/>
            <person name="Hampl V."/>
        </authorList>
    </citation>
    <scope>NUCLEOTIDE SEQUENCE [LARGE SCALE GENOMIC DNA]</scope>
    <source>
        <strain evidence="1">ST1C</strain>
    </source>
</reference>
<name>A0A5J4T805_9EUKA</name>
<sequence>MYCGSDWIQYLLNSSYISGITNWISLSGGSQIQSNLLIREGIVGVVVFFTRINDIDDTPLSFNLHKQFQEQNEYQGQTEEIEAHLFSIKYQGNKISIEEDAERTKRFLTMAYKWVVAL</sequence>
<organism evidence="1 2">
    <name type="scientific">Streblomastix strix</name>
    <dbReference type="NCBI Taxonomy" id="222440"/>
    <lineage>
        <taxon>Eukaryota</taxon>
        <taxon>Metamonada</taxon>
        <taxon>Preaxostyla</taxon>
        <taxon>Oxymonadida</taxon>
        <taxon>Streblomastigidae</taxon>
        <taxon>Streblomastix</taxon>
    </lineage>
</organism>
<protein>
    <submittedName>
        <fullName evidence="1">Uncharacterized protein</fullName>
    </submittedName>
</protein>
<comment type="caution">
    <text evidence="1">The sequence shown here is derived from an EMBL/GenBank/DDBJ whole genome shotgun (WGS) entry which is preliminary data.</text>
</comment>